<dbReference type="OrthoDB" id="142498at2759"/>
<reference evidence="2" key="1">
    <citation type="submission" date="2017-03" db="EMBL/GenBank/DDBJ databases">
        <title>Phytopthora megakarya and P. palmivora, two closely related causual agents of cacao black pod achieved similar genome size and gene model numbers by different mechanisms.</title>
        <authorList>
            <person name="Ali S."/>
            <person name="Shao J."/>
            <person name="Larry D.J."/>
            <person name="Kronmiller B."/>
            <person name="Shen D."/>
            <person name="Strem M.D."/>
            <person name="Melnick R.L."/>
            <person name="Guiltinan M.J."/>
            <person name="Tyler B.M."/>
            <person name="Meinhardt L.W."/>
            <person name="Bailey B.A."/>
        </authorList>
    </citation>
    <scope>NUCLEOTIDE SEQUENCE [LARGE SCALE GENOMIC DNA]</scope>
    <source>
        <strain evidence="2">zdho120</strain>
    </source>
</reference>
<sequence>MDRLGFYPVVHVSRIKMVDEFGDRPSARLTQDVNEATRLDFDEKLLPEDSWEPYHVAGEFEVEAILDDRTPLPTSTERAVREFKRKWVGGSVMMTRRGILHQISRAMVYYTTISERNVVTEGCK</sequence>
<evidence type="ECO:0000313" key="2">
    <source>
        <dbReference type="Proteomes" id="UP000198211"/>
    </source>
</evidence>
<keyword evidence="2" id="KW-1185">Reference proteome</keyword>
<evidence type="ECO:0000313" key="1">
    <source>
        <dbReference type="EMBL" id="OWZ04193.1"/>
    </source>
</evidence>
<dbReference type="EMBL" id="NBNE01005094">
    <property type="protein sequence ID" value="OWZ04193.1"/>
    <property type="molecule type" value="Genomic_DNA"/>
</dbReference>
<accession>A0A225VFM4</accession>
<comment type="caution">
    <text evidence="1">The sequence shown here is derived from an EMBL/GenBank/DDBJ whole genome shotgun (WGS) entry which is preliminary data.</text>
</comment>
<evidence type="ECO:0008006" key="3">
    <source>
        <dbReference type="Google" id="ProtNLM"/>
    </source>
</evidence>
<protein>
    <recommendedName>
        <fullName evidence="3">Reverse transcriptase</fullName>
    </recommendedName>
</protein>
<dbReference type="AlphaFoldDB" id="A0A225VFM4"/>
<name>A0A225VFM4_9STRA</name>
<organism evidence="1 2">
    <name type="scientific">Phytophthora megakarya</name>
    <dbReference type="NCBI Taxonomy" id="4795"/>
    <lineage>
        <taxon>Eukaryota</taxon>
        <taxon>Sar</taxon>
        <taxon>Stramenopiles</taxon>
        <taxon>Oomycota</taxon>
        <taxon>Peronosporomycetes</taxon>
        <taxon>Peronosporales</taxon>
        <taxon>Peronosporaceae</taxon>
        <taxon>Phytophthora</taxon>
    </lineage>
</organism>
<gene>
    <name evidence="1" type="ORF">PHMEG_00023942</name>
</gene>
<dbReference type="Proteomes" id="UP000198211">
    <property type="component" value="Unassembled WGS sequence"/>
</dbReference>
<proteinExistence type="predicted"/>